<accession>A0A171KQY3</accession>
<evidence type="ECO:0008006" key="11">
    <source>
        <dbReference type="Google" id="ProtNLM"/>
    </source>
</evidence>
<organism evidence="9 10">
    <name type="scientific">Kerstersia gyiorum</name>
    <dbReference type="NCBI Taxonomy" id="206506"/>
    <lineage>
        <taxon>Bacteria</taxon>
        <taxon>Pseudomonadati</taxon>
        <taxon>Pseudomonadota</taxon>
        <taxon>Betaproteobacteria</taxon>
        <taxon>Burkholderiales</taxon>
        <taxon>Alcaligenaceae</taxon>
        <taxon>Kerstersia</taxon>
    </lineage>
</organism>
<proteinExistence type="inferred from homology"/>
<comment type="cofactor">
    <cofactor evidence="1">
        <name>a divalent metal cation</name>
        <dbReference type="ChEBI" id="CHEBI:60240"/>
    </cofactor>
</comment>
<keyword evidence="6" id="KW-0175">Coiled coil</keyword>
<dbReference type="PATRIC" id="fig|206506.3.peg.2597"/>
<sequence length="307" mass="33937">MIQSMTAFGSANAEASTATLSVELRSVNSRFLDLHFRMPDELRQIEAPLREQIGKALQRGKVEIRVAYARRSTSRSSTLDADFLAQAAAQQALAREYFPNLREPGLNELYALQSQLQAPAAPDEQDWPAAALAAASDALAQLRQNRQREGERLRAIMQQNAAAIHATVVQVEAAMPAILEHYRQRLADKLRETLEQAAPGGFAQISGTELSERLAQETTLFSLRVDVAEELARLKTHLAELEEMLSGRQDASTKRGSLGKRLDFLFQEMNREANTLGSKAGDISVTQAAMDLKLLIEQLREQAANLE</sequence>
<dbReference type="InterPro" id="IPR013551">
    <property type="entry name" value="YicC-like_C"/>
</dbReference>
<dbReference type="PANTHER" id="PTHR30636">
    <property type="entry name" value="UPF0701 PROTEIN YICC"/>
    <property type="match status" value="1"/>
</dbReference>
<dbReference type="GeneID" id="99726536"/>
<evidence type="ECO:0000313" key="9">
    <source>
        <dbReference type="EMBL" id="KKO71300.1"/>
    </source>
</evidence>
<comment type="caution">
    <text evidence="9">The sequence shown here is derived from an EMBL/GenBank/DDBJ whole genome shotgun (WGS) entry which is preliminary data.</text>
</comment>
<keyword evidence="4" id="KW-0378">Hydrolase</keyword>
<keyword evidence="2" id="KW-0540">Nuclease</keyword>
<dbReference type="EMBL" id="LBNE01000008">
    <property type="protein sequence ID" value="KKO71300.1"/>
    <property type="molecule type" value="Genomic_DNA"/>
</dbReference>
<gene>
    <name evidence="9" type="ORF">AAV32_12190</name>
</gene>
<dbReference type="RefSeq" id="WP_068372411.1">
    <property type="nucleotide sequence ID" value="NZ_CP033936.1"/>
</dbReference>
<dbReference type="InterPro" id="IPR005229">
    <property type="entry name" value="YicC/YloC-like"/>
</dbReference>
<dbReference type="OrthoDB" id="9771229at2"/>
<feature type="domain" description="Endoribonuclease YicC-like C-terminal" evidence="8">
    <location>
        <begin position="172"/>
        <end position="307"/>
    </location>
</feature>
<dbReference type="InterPro" id="IPR013527">
    <property type="entry name" value="YicC-like_N"/>
</dbReference>
<dbReference type="GO" id="GO:0016787">
    <property type="term" value="F:hydrolase activity"/>
    <property type="evidence" value="ECO:0007669"/>
    <property type="project" value="UniProtKB-KW"/>
</dbReference>
<dbReference type="NCBIfam" id="TIGR00255">
    <property type="entry name" value="YicC/YloC family endoribonuclease"/>
    <property type="match status" value="1"/>
</dbReference>
<dbReference type="Pfam" id="PF08340">
    <property type="entry name" value="YicC-like_C"/>
    <property type="match status" value="1"/>
</dbReference>
<reference evidence="9 10" key="1">
    <citation type="submission" date="2015-04" db="EMBL/GenBank/DDBJ databases">
        <title>Genome sequence of Kerstersia gyiorum CG1.</title>
        <authorList>
            <person name="Greninger A.L."/>
            <person name="Kozyreva V."/>
            <person name="Chaturvedi V."/>
        </authorList>
    </citation>
    <scope>NUCLEOTIDE SEQUENCE [LARGE SCALE GENOMIC DNA]</scope>
    <source>
        <strain evidence="9 10">CG1</strain>
    </source>
</reference>
<keyword evidence="10" id="KW-1185">Reference proteome</keyword>
<evidence type="ECO:0000259" key="8">
    <source>
        <dbReference type="Pfam" id="PF08340"/>
    </source>
</evidence>
<protein>
    <recommendedName>
        <fullName evidence="11">YicC family protein</fullName>
    </recommendedName>
</protein>
<evidence type="ECO:0000256" key="3">
    <source>
        <dbReference type="ARBA" id="ARBA00022759"/>
    </source>
</evidence>
<evidence type="ECO:0000256" key="4">
    <source>
        <dbReference type="ARBA" id="ARBA00022801"/>
    </source>
</evidence>
<feature type="coiled-coil region" evidence="6">
    <location>
        <begin position="132"/>
        <end position="159"/>
    </location>
</feature>
<dbReference type="AlphaFoldDB" id="A0A171KQY3"/>
<dbReference type="Proteomes" id="UP000078084">
    <property type="component" value="Unassembled WGS sequence"/>
</dbReference>
<keyword evidence="3" id="KW-0255">Endonuclease</keyword>
<comment type="similarity">
    <text evidence="5">Belongs to the YicC/YloC family.</text>
</comment>
<evidence type="ECO:0000256" key="6">
    <source>
        <dbReference type="SAM" id="Coils"/>
    </source>
</evidence>
<evidence type="ECO:0000313" key="10">
    <source>
        <dbReference type="Proteomes" id="UP000078084"/>
    </source>
</evidence>
<name>A0A171KQY3_9BURK</name>
<dbReference type="Pfam" id="PF03755">
    <property type="entry name" value="YicC-like_N"/>
    <property type="match status" value="1"/>
</dbReference>
<evidence type="ECO:0000256" key="5">
    <source>
        <dbReference type="ARBA" id="ARBA00035648"/>
    </source>
</evidence>
<dbReference type="STRING" id="206506.AAV32_12190"/>
<feature type="domain" description="Endoribonuclease YicC-like N-terminal" evidence="7">
    <location>
        <begin position="2"/>
        <end position="154"/>
    </location>
</feature>
<dbReference type="GO" id="GO:0004521">
    <property type="term" value="F:RNA endonuclease activity"/>
    <property type="evidence" value="ECO:0007669"/>
    <property type="project" value="InterPro"/>
</dbReference>
<evidence type="ECO:0000259" key="7">
    <source>
        <dbReference type="Pfam" id="PF03755"/>
    </source>
</evidence>
<evidence type="ECO:0000256" key="1">
    <source>
        <dbReference type="ARBA" id="ARBA00001968"/>
    </source>
</evidence>
<dbReference type="PANTHER" id="PTHR30636:SF3">
    <property type="entry name" value="UPF0701 PROTEIN YICC"/>
    <property type="match status" value="1"/>
</dbReference>
<evidence type="ECO:0000256" key="2">
    <source>
        <dbReference type="ARBA" id="ARBA00022722"/>
    </source>
</evidence>